<dbReference type="RefSeq" id="WP_012793206.1">
    <property type="nucleotide sequence ID" value="NC_013132.1"/>
</dbReference>
<dbReference type="AlphaFoldDB" id="A0A979G8S7"/>
<dbReference type="Pfam" id="PF04256">
    <property type="entry name" value="DUF434"/>
    <property type="match status" value="1"/>
</dbReference>
<reference evidence="5" key="1">
    <citation type="submission" date="2009-08" db="EMBL/GenBank/DDBJ databases">
        <title>The complete genome of Chitinophaga pinensis DSM 2588.</title>
        <authorList>
            <consortium name="US DOE Joint Genome Institute (JGI-PGF)"/>
            <person name="Lucas S."/>
            <person name="Copeland A."/>
            <person name="Lapidus A."/>
            <person name="Glavina del Rio T."/>
            <person name="Dalin E."/>
            <person name="Tice H."/>
            <person name="Bruce D."/>
            <person name="Goodwin L."/>
            <person name="Pitluck S."/>
            <person name="Kyrpides N."/>
            <person name="Mavromatis K."/>
            <person name="Ivanova N."/>
            <person name="Mikhailova N."/>
            <person name="Sims D."/>
            <person name="Meinche L."/>
            <person name="Brettin T."/>
            <person name="Detter J.C."/>
            <person name="Han C."/>
            <person name="Larimer F."/>
            <person name="Land M."/>
            <person name="Hauser L."/>
            <person name="Markowitz V."/>
            <person name="Cheng J.-F."/>
            <person name="Hugenholtz P."/>
            <person name="Woyke T."/>
            <person name="Wu D."/>
            <person name="Spring S."/>
            <person name="Klenk H.-P."/>
            <person name="Eisen J.A."/>
        </authorList>
    </citation>
    <scope>NUCLEOTIDE SEQUENCE [LARGE SCALE GENOMIC DNA]</scope>
    <source>
        <strain evidence="5">ATCC 43595 / DSM 2588 / LMG 13176 / NBRC 15968 / NCIMB 11800 / UQM 2034</strain>
    </source>
</reference>
<accession>A0A979G8S7</accession>
<feature type="domain" description="DUF5616" evidence="3">
    <location>
        <begin position="90"/>
        <end position="227"/>
    </location>
</feature>
<evidence type="ECO:0000256" key="1">
    <source>
        <dbReference type="SAM" id="MobiDB-lite"/>
    </source>
</evidence>
<sequence>MEQEFSKTTKDREKYQEDSQLFGTPEAQQQLQQGLEDMYFLLSREYPFKASLALVGNRHQLVKRQQTALQGMACSAVQLETRKRKEVSAAALKDKAVYLDAFNVLILLETALSGNFVFRGLDGCFRDISSVHGSYRKVDQTEAALLLAGNALRELGAAKVTWVFDAPVSNSGKMKGVCYELAAQHGFTWEAVLEASPDKFLIDSQALICSSDAWILDECTAWFNLGAYVIEQLLHNQVNMVPVQSKKLY</sequence>
<dbReference type="Pfam" id="PF18481">
    <property type="entry name" value="DUF5616"/>
    <property type="match status" value="1"/>
</dbReference>
<reference evidence="4 5" key="2">
    <citation type="journal article" date="2010" name="Stand. Genomic Sci.">
        <title>Complete genome sequence of Chitinophaga pinensis type strain (UQM 2034).</title>
        <authorList>
            <person name="Glavina Del Rio T."/>
            <person name="Abt B."/>
            <person name="Spring S."/>
            <person name="Lapidus A."/>
            <person name="Nolan M."/>
            <person name="Tice H."/>
            <person name="Copeland A."/>
            <person name="Cheng J.F."/>
            <person name="Chen F."/>
            <person name="Bruce D."/>
            <person name="Goodwin L."/>
            <person name="Pitluck S."/>
            <person name="Ivanova N."/>
            <person name="Mavromatis K."/>
            <person name="Mikhailova N."/>
            <person name="Pati A."/>
            <person name="Chen A."/>
            <person name="Palaniappan K."/>
            <person name="Land M."/>
            <person name="Hauser L."/>
            <person name="Chang Y.J."/>
            <person name="Jeffries C.D."/>
            <person name="Chain P."/>
            <person name="Saunders E."/>
            <person name="Detter J.C."/>
            <person name="Brettin T."/>
            <person name="Rohde M."/>
            <person name="Goker M."/>
            <person name="Bristow J."/>
            <person name="Eisen J.A."/>
            <person name="Markowitz V."/>
            <person name="Hugenholtz P."/>
            <person name="Kyrpides N.C."/>
            <person name="Klenk H.P."/>
            <person name="Lucas S."/>
        </authorList>
    </citation>
    <scope>NUCLEOTIDE SEQUENCE [LARGE SCALE GENOMIC DNA]</scope>
    <source>
        <strain evidence="5">ATCC 43595 / DSM 2588 / LMG 13176 / NBRC 15968 / NCIMB 11800 / UQM 2034</strain>
    </source>
</reference>
<name>A0A979G8S7_CHIPD</name>
<organism evidence="4 5">
    <name type="scientific">Chitinophaga pinensis (strain ATCC 43595 / DSM 2588 / LMG 13176 / NBRC 15968 / NCIMB 11800 / UQM 2034)</name>
    <dbReference type="NCBI Taxonomy" id="485918"/>
    <lineage>
        <taxon>Bacteria</taxon>
        <taxon>Pseudomonadati</taxon>
        <taxon>Bacteroidota</taxon>
        <taxon>Chitinophagia</taxon>
        <taxon>Chitinophagales</taxon>
        <taxon>Chitinophagaceae</taxon>
        <taxon>Chitinophaga</taxon>
    </lineage>
</organism>
<dbReference type="InterPro" id="IPR007368">
    <property type="entry name" value="DUF434"/>
</dbReference>
<protein>
    <recommendedName>
        <fullName evidence="6">DUF434 domain-containing protein</fullName>
    </recommendedName>
</protein>
<dbReference type="EMBL" id="CP001699">
    <property type="protein sequence ID" value="ACU63039.1"/>
    <property type="molecule type" value="Genomic_DNA"/>
</dbReference>
<dbReference type="PANTHER" id="PTHR42252">
    <property type="entry name" value="DUF5616 DOMAIN-CONTAINING PROTEIN"/>
    <property type="match status" value="1"/>
</dbReference>
<dbReference type="InterPro" id="IPR041652">
    <property type="entry name" value="DUF5616"/>
</dbReference>
<evidence type="ECO:0000313" key="4">
    <source>
        <dbReference type="EMBL" id="ACU63039.1"/>
    </source>
</evidence>
<evidence type="ECO:0000259" key="3">
    <source>
        <dbReference type="Pfam" id="PF18481"/>
    </source>
</evidence>
<feature type="domain" description="DUF434" evidence="2">
    <location>
        <begin position="31"/>
        <end position="85"/>
    </location>
</feature>
<evidence type="ECO:0000259" key="2">
    <source>
        <dbReference type="Pfam" id="PF04256"/>
    </source>
</evidence>
<evidence type="ECO:0000313" key="5">
    <source>
        <dbReference type="Proteomes" id="UP000002215"/>
    </source>
</evidence>
<feature type="region of interest" description="Disordered" evidence="1">
    <location>
        <begin position="1"/>
        <end position="23"/>
    </location>
</feature>
<dbReference type="OrthoDB" id="5372493at2"/>
<gene>
    <name evidence="4" type="ordered locus">Cpin_5613</name>
</gene>
<feature type="compositionally biased region" description="Basic and acidic residues" evidence="1">
    <location>
        <begin position="1"/>
        <end position="17"/>
    </location>
</feature>
<evidence type="ECO:0008006" key="6">
    <source>
        <dbReference type="Google" id="ProtNLM"/>
    </source>
</evidence>
<proteinExistence type="predicted"/>
<dbReference type="PANTHER" id="PTHR42252:SF1">
    <property type="entry name" value="DUF434 DOMAIN-CONTAINING PROTEIN"/>
    <property type="match status" value="1"/>
</dbReference>
<dbReference type="KEGG" id="cpi:Cpin_5613"/>
<dbReference type="Proteomes" id="UP000002215">
    <property type="component" value="Chromosome"/>
</dbReference>